<evidence type="ECO:0000313" key="4">
    <source>
        <dbReference type="EMBL" id="CAH1783824.1"/>
    </source>
</evidence>
<dbReference type="GO" id="GO:0045022">
    <property type="term" value="P:early endosome to late endosome transport"/>
    <property type="evidence" value="ECO:0007669"/>
    <property type="project" value="InterPro"/>
</dbReference>
<proteinExistence type="predicted"/>
<dbReference type="PROSITE" id="PS50082">
    <property type="entry name" value="WD_REPEATS_2"/>
    <property type="match status" value="1"/>
</dbReference>
<dbReference type="GO" id="GO:0031902">
    <property type="term" value="C:late endosome membrane"/>
    <property type="evidence" value="ECO:0007669"/>
    <property type="project" value="UniProtKB-SubCell"/>
</dbReference>
<accession>A0A8J1XGZ5</accession>
<dbReference type="OrthoDB" id="193023at2759"/>
<dbReference type="GO" id="GO:0141039">
    <property type="term" value="F:phosphatidylinositol 3-kinase inhibitor activity"/>
    <property type="evidence" value="ECO:0007669"/>
    <property type="project" value="InterPro"/>
</dbReference>
<evidence type="ECO:0000313" key="5">
    <source>
        <dbReference type="Proteomes" id="UP000749559"/>
    </source>
</evidence>
<gene>
    <name evidence="4" type="ORF">OFUS_LOCUS10116</name>
</gene>
<dbReference type="InterPro" id="IPR024977">
    <property type="entry name" value="Apc4-like_WD40_dom"/>
</dbReference>
<sequence length="275" mass="30117">MDRMLLLGNKAGNIRLFDIKEKKTIQEVASDPAFPRVVSLACNQSGSVFVCSSNSKLRVPSGGNIDPLPRSGRLDLWDMKTMKLETHLPIGDQDTAINCTVFNHNGHLLLTGGADGKIRLFDVTKCECIADWEAHEGEVYSVQFSSDENSCYSMGNDGKFIEWSMNITGRKVEELNIHPGATGPFELPAYGGYKQVQTPKGKLFAFDSEGQYVLTCQQNGGLIYKMEGKQLSRSLSLGGHKAPVVCVDWASAIDCRTCLTGSMDGKVRASTLLRQ</sequence>
<evidence type="ECO:0000256" key="1">
    <source>
        <dbReference type="ARBA" id="ARBA00004220"/>
    </source>
</evidence>
<reference evidence="4" key="1">
    <citation type="submission" date="2022-03" db="EMBL/GenBank/DDBJ databases">
        <authorList>
            <person name="Martin C."/>
        </authorList>
    </citation>
    <scope>NUCLEOTIDE SEQUENCE</scope>
</reference>
<name>A0A8J1XGZ5_OWEFU</name>
<dbReference type="GO" id="GO:0051898">
    <property type="term" value="P:negative regulation of phosphatidylinositol 3-kinase/protein kinase B signal transduction"/>
    <property type="evidence" value="ECO:0007669"/>
    <property type="project" value="InterPro"/>
</dbReference>
<comment type="subcellular location">
    <subcellularLocation>
        <location evidence="1">Early endosome membrane</location>
        <topology evidence="1">Peripheral membrane protein</topology>
    </subcellularLocation>
    <subcellularLocation>
        <location evidence="2">Late endosome membrane</location>
    </subcellularLocation>
</comment>
<dbReference type="SMART" id="SM00320">
    <property type="entry name" value="WD40"/>
    <property type="match status" value="3"/>
</dbReference>
<dbReference type="GO" id="GO:0031901">
    <property type="term" value="C:early endosome membrane"/>
    <property type="evidence" value="ECO:0007669"/>
    <property type="project" value="UniProtKB-SubCell"/>
</dbReference>
<dbReference type="EMBL" id="CAIIXF020000005">
    <property type="protein sequence ID" value="CAH1783824.1"/>
    <property type="molecule type" value="Genomic_DNA"/>
</dbReference>
<dbReference type="Pfam" id="PF12894">
    <property type="entry name" value="ANAPC4_WD40"/>
    <property type="match status" value="1"/>
</dbReference>
<dbReference type="SUPFAM" id="SSF50978">
    <property type="entry name" value="WD40 repeat-like"/>
    <property type="match status" value="1"/>
</dbReference>
<keyword evidence="5" id="KW-1185">Reference proteome</keyword>
<dbReference type="InterPro" id="IPR036322">
    <property type="entry name" value="WD40_repeat_dom_sf"/>
</dbReference>
<protein>
    <recommendedName>
        <fullName evidence="3">WD repeat-containing protein 91</fullName>
    </recommendedName>
</protein>
<dbReference type="Proteomes" id="UP000749559">
    <property type="component" value="Unassembled WGS sequence"/>
</dbReference>
<organism evidence="4 5">
    <name type="scientific">Owenia fusiformis</name>
    <name type="common">Polychaete worm</name>
    <dbReference type="NCBI Taxonomy" id="6347"/>
    <lineage>
        <taxon>Eukaryota</taxon>
        <taxon>Metazoa</taxon>
        <taxon>Spiralia</taxon>
        <taxon>Lophotrochozoa</taxon>
        <taxon>Annelida</taxon>
        <taxon>Polychaeta</taxon>
        <taxon>Sedentaria</taxon>
        <taxon>Canalipalpata</taxon>
        <taxon>Sabellida</taxon>
        <taxon>Oweniida</taxon>
        <taxon>Oweniidae</taxon>
        <taxon>Owenia</taxon>
    </lineage>
</organism>
<dbReference type="InterPro" id="IPR039724">
    <property type="entry name" value="WDR91"/>
</dbReference>
<evidence type="ECO:0000256" key="2">
    <source>
        <dbReference type="ARBA" id="ARBA00004414"/>
    </source>
</evidence>
<dbReference type="PANTHER" id="PTHR13083:SF3">
    <property type="entry name" value="WD REPEAT-CONTAINING PROTEIN 91"/>
    <property type="match status" value="1"/>
</dbReference>
<dbReference type="InterPro" id="IPR015943">
    <property type="entry name" value="WD40/YVTN_repeat-like_dom_sf"/>
</dbReference>
<dbReference type="InterPro" id="IPR001680">
    <property type="entry name" value="WD40_rpt"/>
</dbReference>
<dbReference type="Pfam" id="PF00400">
    <property type="entry name" value="WD40"/>
    <property type="match status" value="1"/>
</dbReference>
<dbReference type="PANTHER" id="PTHR13083">
    <property type="entry name" value="WD REPEAT-CONTAINING PROTEIN 91"/>
    <property type="match status" value="1"/>
</dbReference>
<dbReference type="Gene3D" id="2.130.10.10">
    <property type="entry name" value="YVTN repeat-like/Quinoprotein amine dehydrogenase"/>
    <property type="match status" value="2"/>
</dbReference>
<dbReference type="AlphaFoldDB" id="A0A8J1XGZ5"/>
<comment type="caution">
    <text evidence="4">The sequence shown here is derived from an EMBL/GenBank/DDBJ whole genome shotgun (WGS) entry which is preliminary data.</text>
</comment>
<evidence type="ECO:0000256" key="3">
    <source>
        <dbReference type="ARBA" id="ARBA00021116"/>
    </source>
</evidence>